<dbReference type="AlphaFoldDB" id="A0ABD3M8K2"/>
<evidence type="ECO:0000313" key="5">
    <source>
        <dbReference type="Proteomes" id="UP001530293"/>
    </source>
</evidence>
<feature type="region of interest" description="Disordered" evidence="2">
    <location>
        <begin position="288"/>
        <end position="340"/>
    </location>
</feature>
<dbReference type="Proteomes" id="UP001530293">
    <property type="component" value="Unassembled WGS sequence"/>
</dbReference>
<keyword evidence="5" id="KW-1185">Reference proteome</keyword>
<evidence type="ECO:0000256" key="2">
    <source>
        <dbReference type="SAM" id="MobiDB-lite"/>
    </source>
</evidence>
<feature type="domain" description="HIT-type" evidence="3">
    <location>
        <begin position="30"/>
        <end position="63"/>
    </location>
</feature>
<keyword evidence="1" id="KW-0862">Zinc</keyword>
<dbReference type="InterPro" id="IPR007529">
    <property type="entry name" value="Znf_HIT"/>
</dbReference>
<name>A0ABD3M8K2_9STRA</name>
<evidence type="ECO:0000259" key="3">
    <source>
        <dbReference type="PROSITE" id="PS51083"/>
    </source>
</evidence>
<feature type="region of interest" description="Disordered" evidence="2">
    <location>
        <begin position="109"/>
        <end position="140"/>
    </location>
</feature>
<dbReference type="EMBL" id="JALLBG020000187">
    <property type="protein sequence ID" value="KAL3760381.1"/>
    <property type="molecule type" value="Genomic_DNA"/>
</dbReference>
<accession>A0ABD3M8K2</accession>
<keyword evidence="1" id="KW-0863">Zinc-finger</keyword>
<proteinExistence type="predicted"/>
<evidence type="ECO:0000313" key="4">
    <source>
        <dbReference type="EMBL" id="KAL3760381.1"/>
    </source>
</evidence>
<dbReference type="SUPFAM" id="SSF144232">
    <property type="entry name" value="HIT/MYND zinc finger-like"/>
    <property type="match status" value="1"/>
</dbReference>
<dbReference type="CDD" id="cd23024">
    <property type="entry name" value="zf-HIT_ZNHIT2-3"/>
    <property type="match status" value="1"/>
</dbReference>
<comment type="caution">
    <text evidence="4">The sequence shown here is derived from an EMBL/GenBank/DDBJ whole genome shotgun (WGS) entry which is preliminary data.</text>
</comment>
<sequence>MKTKDRNIKRRAARKLQAHLPSKVPAIIVCTVCGKGDGKYKCPKCRAPFCCVQCSKDHKATSCPAILTSTSSTTAALASTAGSTNSAPSTSTTTSLCEPSKYLSPNCILSPTTNHQHPPKRLRRTKNDDDEYDCHDDEPGWNITPEMKARIQQSTWLRKELQDGGLRQLIDTIDAASDIEDDEDKDESSNRGWNHWNQKKTKNTNNPNATKISPRELALARTKHAHPKFASFTDQLLLLAGVLQPAGAEAGGGEVTISDDGMMLDGNHHHGHLVLAPIPRLNRTVLKSSESKMEEDEDDGSNNSGGSSDDDESEDSSSSSFSEEDSDEGNDDDNNEGNDD</sequence>
<dbReference type="Gene3D" id="3.30.60.190">
    <property type="match status" value="1"/>
</dbReference>
<dbReference type="GO" id="GO:0008270">
    <property type="term" value="F:zinc ion binding"/>
    <property type="evidence" value="ECO:0007669"/>
    <property type="project" value="UniProtKB-UniRule"/>
</dbReference>
<organism evidence="4 5">
    <name type="scientific">Discostella pseudostelligera</name>
    <dbReference type="NCBI Taxonomy" id="259834"/>
    <lineage>
        <taxon>Eukaryota</taxon>
        <taxon>Sar</taxon>
        <taxon>Stramenopiles</taxon>
        <taxon>Ochrophyta</taxon>
        <taxon>Bacillariophyta</taxon>
        <taxon>Coscinodiscophyceae</taxon>
        <taxon>Thalassiosirophycidae</taxon>
        <taxon>Stephanodiscales</taxon>
        <taxon>Stephanodiscaceae</taxon>
        <taxon>Discostella</taxon>
    </lineage>
</organism>
<protein>
    <recommendedName>
        <fullName evidence="3">HIT-type domain-containing protein</fullName>
    </recommendedName>
</protein>
<feature type="compositionally biased region" description="Acidic residues" evidence="2">
    <location>
        <begin position="322"/>
        <end position="340"/>
    </location>
</feature>
<evidence type="ECO:0000256" key="1">
    <source>
        <dbReference type="PROSITE-ProRule" id="PRU00453"/>
    </source>
</evidence>
<gene>
    <name evidence="4" type="ORF">ACHAWU_006173</name>
</gene>
<dbReference type="Pfam" id="PF04438">
    <property type="entry name" value="zf-HIT"/>
    <property type="match status" value="1"/>
</dbReference>
<reference evidence="4 5" key="1">
    <citation type="submission" date="2024-10" db="EMBL/GenBank/DDBJ databases">
        <title>Updated reference genomes for cyclostephanoid diatoms.</title>
        <authorList>
            <person name="Roberts W.R."/>
            <person name="Alverson A.J."/>
        </authorList>
    </citation>
    <scope>NUCLEOTIDE SEQUENCE [LARGE SCALE GENOMIC DNA]</scope>
    <source>
        <strain evidence="4 5">AJA232-27</strain>
    </source>
</reference>
<keyword evidence="1" id="KW-0479">Metal-binding</keyword>
<dbReference type="PROSITE" id="PS51083">
    <property type="entry name" value="ZF_HIT"/>
    <property type="match status" value="1"/>
</dbReference>
<feature type="region of interest" description="Disordered" evidence="2">
    <location>
        <begin position="179"/>
        <end position="211"/>
    </location>
</feature>